<dbReference type="Proteomes" id="UP000249538">
    <property type="component" value="Unassembled WGS sequence"/>
</dbReference>
<protein>
    <submittedName>
        <fullName evidence="1">Uncharacterized protein</fullName>
    </submittedName>
</protein>
<evidence type="ECO:0000313" key="2">
    <source>
        <dbReference type="Proteomes" id="UP000249538"/>
    </source>
</evidence>
<dbReference type="AlphaFoldDB" id="A0A2W7QIF6"/>
<comment type="caution">
    <text evidence="1">The sequence shown here is derived from an EMBL/GenBank/DDBJ whole genome shotgun (WGS) entry which is preliminary data.</text>
</comment>
<proteinExistence type="predicted"/>
<dbReference type="EMBL" id="QKZS01000027">
    <property type="protein sequence ID" value="PZX48274.1"/>
    <property type="molecule type" value="Genomic_DNA"/>
</dbReference>
<sequence length="92" mass="10221">MNDDFGEHATPVPRQVMEHYSDLSPAGKAVFRKILDHVKSLSAEELASGECGDFEEVTGELSVELSDEDRITLLMLVNALKSEDSWSGRRLN</sequence>
<accession>A0A2W7QIF6</accession>
<gene>
    <name evidence="1" type="ORF">LX76_04364</name>
</gene>
<dbReference type="RefSeq" id="WP_111467564.1">
    <property type="nucleotide sequence ID" value="NZ_QKZS01000027.1"/>
</dbReference>
<evidence type="ECO:0000313" key="1">
    <source>
        <dbReference type="EMBL" id="PZX48274.1"/>
    </source>
</evidence>
<name>A0A2W7QIF6_9RHOB</name>
<organism evidence="1 2">
    <name type="scientific">Cereibacter changlensis</name>
    <dbReference type="NCBI Taxonomy" id="402884"/>
    <lineage>
        <taxon>Bacteria</taxon>
        <taxon>Pseudomonadati</taxon>
        <taxon>Pseudomonadota</taxon>
        <taxon>Alphaproteobacteria</taxon>
        <taxon>Rhodobacterales</taxon>
        <taxon>Paracoccaceae</taxon>
        <taxon>Cereibacter</taxon>
    </lineage>
</organism>
<reference evidence="1 2" key="1">
    <citation type="submission" date="2018-06" db="EMBL/GenBank/DDBJ databases">
        <title>Genomic Encyclopedia of Archaeal and Bacterial Type Strains, Phase II (KMG-II): from individual species to whole genera.</title>
        <authorList>
            <person name="Goeker M."/>
        </authorList>
    </citation>
    <scope>NUCLEOTIDE SEQUENCE [LARGE SCALE GENOMIC DNA]</scope>
    <source>
        <strain evidence="1 2">DSM 18774</strain>
    </source>
</reference>